<evidence type="ECO:0000256" key="2">
    <source>
        <dbReference type="ARBA" id="ARBA00021549"/>
    </source>
</evidence>
<comment type="caution">
    <text evidence="13">The sequence shown here is derived from an EMBL/GenBank/DDBJ whole genome shotgun (WGS) entry which is preliminary data.</text>
</comment>
<dbReference type="Gene3D" id="3.55.40.10">
    <property type="entry name" value="minor pseudopilin epsh domain"/>
    <property type="match status" value="1"/>
</dbReference>
<reference evidence="13 14" key="1">
    <citation type="submission" date="2022-11" db="EMBL/GenBank/DDBJ databases">
        <title>Spartinivicinus poritis sp. nov., isolated from scleractinian coral Porites lutea.</title>
        <authorList>
            <person name="Zhang G."/>
            <person name="Cai L."/>
            <person name="Wei Q."/>
        </authorList>
    </citation>
    <scope>NUCLEOTIDE SEQUENCE [LARGE SCALE GENOMIC DNA]</scope>
    <source>
        <strain evidence="13 14">A2-2</strain>
    </source>
</reference>
<dbReference type="SUPFAM" id="SSF54523">
    <property type="entry name" value="Pili subunits"/>
    <property type="match status" value="1"/>
</dbReference>
<accession>A0ABT5UCU5</accession>
<sequence length="174" mass="19625">MKKEISGFTLVELLITLTVLSITVNFVVPSFDNLIRSYKLRAETNNLISSLYLAKSEALKRNQTITIGVAGTKQNRWEDGWQIYTDVEKNGNTDFNPSEDKLIKKIIDVKQGIYIASNSQLSNYISFRHNGMLAGAQRQISFYVCSINENDKNREVMVSLMGRPSVKIIGKCPV</sequence>
<evidence type="ECO:0000256" key="1">
    <source>
        <dbReference type="ARBA" id="ARBA00004377"/>
    </source>
</evidence>
<dbReference type="Pfam" id="PF12019">
    <property type="entry name" value="GspH"/>
    <property type="match status" value="1"/>
</dbReference>
<name>A0ABT5UCU5_9GAMM</name>
<dbReference type="Pfam" id="PF07963">
    <property type="entry name" value="N_methyl"/>
    <property type="match status" value="1"/>
</dbReference>
<evidence type="ECO:0000256" key="10">
    <source>
        <dbReference type="ARBA" id="ARBA00030775"/>
    </source>
</evidence>
<evidence type="ECO:0000313" key="14">
    <source>
        <dbReference type="Proteomes" id="UP001528823"/>
    </source>
</evidence>
<dbReference type="NCBIfam" id="TIGR02532">
    <property type="entry name" value="IV_pilin_GFxxxE"/>
    <property type="match status" value="1"/>
</dbReference>
<dbReference type="Proteomes" id="UP001528823">
    <property type="component" value="Unassembled WGS sequence"/>
</dbReference>
<evidence type="ECO:0000256" key="7">
    <source>
        <dbReference type="ARBA" id="ARBA00022989"/>
    </source>
</evidence>
<evidence type="ECO:0000256" key="3">
    <source>
        <dbReference type="ARBA" id="ARBA00022475"/>
    </source>
</evidence>
<organism evidence="13 14">
    <name type="scientific">Spartinivicinus poritis</name>
    <dbReference type="NCBI Taxonomy" id="2994640"/>
    <lineage>
        <taxon>Bacteria</taxon>
        <taxon>Pseudomonadati</taxon>
        <taxon>Pseudomonadota</taxon>
        <taxon>Gammaproteobacteria</taxon>
        <taxon>Oceanospirillales</taxon>
        <taxon>Zooshikellaceae</taxon>
        <taxon>Spartinivicinus</taxon>
    </lineage>
</organism>
<keyword evidence="8 11" id="KW-0472">Membrane</keyword>
<comment type="similarity">
    <text evidence="9">Belongs to the GSP H family.</text>
</comment>
<dbReference type="InterPro" id="IPR022346">
    <property type="entry name" value="T2SS_GspH"/>
</dbReference>
<dbReference type="EMBL" id="JAPMOU010000030">
    <property type="protein sequence ID" value="MDE1464195.1"/>
    <property type="molecule type" value="Genomic_DNA"/>
</dbReference>
<feature type="transmembrane region" description="Helical" evidence="11">
    <location>
        <begin position="7"/>
        <end position="28"/>
    </location>
</feature>
<evidence type="ECO:0000256" key="9">
    <source>
        <dbReference type="ARBA" id="ARBA00025772"/>
    </source>
</evidence>
<feature type="domain" description="General secretion pathway GspH" evidence="12">
    <location>
        <begin position="43"/>
        <end position="162"/>
    </location>
</feature>
<protein>
    <recommendedName>
        <fullName evidence="2">Type II secretion system protein H</fullName>
    </recommendedName>
    <alternativeName>
        <fullName evidence="10">General secretion pathway protein H</fullName>
    </alternativeName>
</protein>
<keyword evidence="3" id="KW-1003">Cell membrane</keyword>
<keyword evidence="4" id="KW-0488">Methylation</keyword>
<evidence type="ECO:0000313" key="13">
    <source>
        <dbReference type="EMBL" id="MDE1464195.1"/>
    </source>
</evidence>
<evidence type="ECO:0000256" key="5">
    <source>
        <dbReference type="ARBA" id="ARBA00022519"/>
    </source>
</evidence>
<keyword evidence="5" id="KW-0997">Cell inner membrane</keyword>
<keyword evidence="7 11" id="KW-1133">Transmembrane helix</keyword>
<evidence type="ECO:0000256" key="4">
    <source>
        <dbReference type="ARBA" id="ARBA00022481"/>
    </source>
</evidence>
<dbReference type="RefSeq" id="WP_274690525.1">
    <property type="nucleotide sequence ID" value="NZ_JAPMOU010000030.1"/>
</dbReference>
<keyword evidence="14" id="KW-1185">Reference proteome</keyword>
<gene>
    <name evidence="13" type="ORF">ORQ98_19745</name>
</gene>
<keyword evidence="6 11" id="KW-0812">Transmembrane</keyword>
<evidence type="ECO:0000259" key="12">
    <source>
        <dbReference type="Pfam" id="PF12019"/>
    </source>
</evidence>
<proteinExistence type="inferred from homology"/>
<evidence type="ECO:0000256" key="11">
    <source>
        <dbReference type="SAM" id="Phobius"/>
    </source>
</evidence>
<comment type="subcellular location">
    <subcellularLocation>
        <location evidence="1">Cell inner membrane</location>
        <topology evidence="1">Single-pass membrane protein</topology>
    </subcellularLocation>
</comment>
<evidence type="ECO:0000256" key="6">
    <source>
        <dbReference type="ARBA" id="ARBA00022692"/>
    </source>
</evidence>
<evidence type="ECO:0000256" key="8">
    <source>
        <dbReference type="ARBA" id="ARBA00023136"/>
    </source>
</evidence>
<dbReference type="InterPro" id="IPR012902">
    <property type="entry name" value="N_methyl_site"/>
</dbReference>
<dbReference type="InterPro" id="IPR045584">
    <property type="entry name" value="Pilin-like"/>
</dbReference>